<keyword evidence="3 8" id="KW-0812">Transmembrane</keyword>
<accession>A0A1Y2BX80</accession>
<evidence type="ECO:0000259" key="9">
    <source>
        <dbReference type="SMART" id="SM00831"/>
    </source>
</evidence>
<dbReference type="AlphaFoldDB" id="A0A1Y2BX80"/>
<dbReference type="PANTHER" id="PTHR43294:SF21">
    <property type="entry name" value="CATION TRANSPORTING ATPASE"/>
    <property type="match status" value="1"/>
</dbReference>
<feature type="non-terminal residue" evidence="10">
    <location>
        <position position="1"/>
    </location>
</feature>
<dbReference type="GO" id="GO:0036376">
    <property type="term" value="P:sodium ion export across plasma membrane"/>
    <property type="evidence" value="ECO:0007669"/>
    <property type="project" value="TreeGrafter"/>
</dbReference>
<evidence type="ECO:0000313" key="10">
    <source>
        <dbReference type="EMBL" id="ORY39274.1"/>
    </source>
</evidence>
<dbReference type="GO" id="GO:0005391">
    <property type="term" value="F:P-type sodium:potassium-exchanging transporter activity"/>
    <property type="evidence" value="ECO:0007669"/>
    <property type="project" value="TreeGrafter"/>
</dbReference>
<feature type="transmembrane region" description="Helical" evidence="8">
    <location>
        <begin position="603"/>
        <end position="624"/>
    </location>
</feature>
<evidence type="ECO:0000256" key="5">
    <source>
        <dbReference type="ARBA" id="ARBA00022840"/>
    </source>
</evidence>
<dbReference type="SMART" id="SM00831">
    <property type="entry name" value="Cation_ATPase_N"/>
    <property type="match status" value="1"/>
</dbReference>
<dbReference type="GO" id="GO:0006883">
    <property type="term" value="P:intracellular sodium ion homeostasis"/>
    <property type="evidence" value="ECO:0007669"/>
    <property type="project" value="TreeGrafter"/>
</dbReference>
<dbReference type="SUPFAM" id="SSF56784">
    <property type="entry name" value="HAD-like"/>
    <property type="match status" value="1"/>
</dbReference>
<dbReference type="PROSITE" id="PS00154">
    <property type="entry name" value="ATPASE_E1_E2"/>
    <property type="match status" value="1"/>
</dbReference>
<dbReference type="InterPro" id="IPR023299">
    <property type="entry name" value="ATPase_P-typ_cyto_dom_N"/>
</dbReference>
<keyword evidence="11" id="KW-1185">Reference proteome</keyword>
<dbReference type="InterPro" id="IPR023298">
    <property type="entry name" value="ATPase_P-typ_TM_dom_sf"/>
</dbReference>
<evidence type="ECO:0000256" key="7">
    <source>
        <dbReference type="ARBA" id="ARBA00023136"/>
    </source>
</evidence>
<feature type="domain" description="Cation-transporting P-type ATPase N-terminal" evidence="9">
    <location>
        <begin position="58"/>
        <end position="133"/>
    </location>
</feature>
<dbReference type="PRINTS" id="PR00119">
    <property type="entry name" value="CATATPASE"/>
</dbReference>
<name>A0A1Y2BX80_9FUNG</name>
<evidence type="ECO:0000256" key="6">
    <source>
        <dbReference type="ARBA" id="ARBA00022989"/>
    </source>
</evidence>
<protein>
    <submittedName>
        <fullName evidence="10">Calcium ATPase</fullName>
    </submittedName>
</protein>
<dbReference type="Gene3D" id="3.40.50.1000">
    <property type="entry name" value="HAD superfamily/HAD-like"/>
    <property type="match status" value="2"/>
</dbReference>
<sequence>HSHHDVGLPVQRVDTIEALRNTAIGNTAGLALERTTRTLIWNQQGITPEASSRFQAIDLHTLPADKVLAQLGSISAEKGGLVSVDAASRLKKNGLNTITPPRDNYFFKVMSFLFGGFCFLMWCAAGIIFLSYYPLPQLDALLASEARVIRDGKTISIPASEVLLVIFVPILLHGVQECRFMGTMVVNGSAKAVVAFTGETLLWVNCRSSGKKKSERTLLQKEVDNFVVFVAPSPDLWFTCMLVWGFYLNKQPVFSILLLECLETCGYYCRFRPEGLPIAVSVSLTLIARRMAKQFVLVKNLTTIETLGAVTIICTDKTGTLTQNKMTLRDTDVSAKAKGMFHTIAAQCCAAEFVDDESVHWLTEHSGDATDKAVLRFAEGLGSLYEIPFNSRNKWMMTIQRSLNKFDVFDGATTMFVKGAPDVIYPKITRIVNADGSISPFDDAAKAQTKDTVEKCKTAHIRVAMVTGDFALTAVSIAREVSIITTEKVDTNDILTMKYKVNKKGKKIYERAEPSEMEEAHRAIVILEICCYQELIVDEFKIREEVVAVTGDGVNDSPALRRQCSEVAMEAATLVLIDNNFSSLIAGIESGRLCFDNIKKVSFLLSIFIGIPMPLNTAMCLVICSPESTLMTRPPRNPKRDRLVNGQMFIHWFSRSMYFTYCQWYYVWSFDDGSCVFPNGYSNAGNSVYFVCLVFAKFWKM</sequence>
<evidence type="ECO:0000256" key="3">
    <source>
        <dbReference type="ARBA" id="ARBA00022692"/>
    </source>
</evidence>
<keyword evidence="2" id="KW-1003">Cell membrane</keyword>
<dbReference type="InterPro" id="IPR050510">
    <property type="entry name" value="Cation_transp_ATPase_P-type"/>
</dbReference>
<dbReference type="PANTHER" id="PTHR43294">
    <property type="entry name" value="SODIUM/POTASSIUM-TRANSPORTING ATPASE SUBUNIT ALPHA"/>
    <property type="match status" value="1"/>
</dbReference>
<dbReference type="InterPro" id="IPR006068">
    <property type="entry name" value="ATPase_P-typ_cation-transptr_C"/>
</dbReference>
<reference evidence="10 11" key="1">
    <citation type="submission" date="2016-07" db="EMBL/GenBank/DDBJ databases">
        <title>Pervasive Adenine N6-methylation of Active Genes in Fungi.</title>
        <authorList>
            <consortium name="DOE Joint Genome Institute"/>
            <person name="Mondo S.J."/>
            <person name="Dannebaum R.O."/>
            <person name="Kuo R.C."/>
            <person name="Labutti K."/>
            <person name="Haridas S."/>
            <person name="Kuo A."/>
            <person name="Salamov A."/>
            <person name="Ahrendt S.R."/>
            <person name="Lipzen A."/>
            <person name="Sullivan W."/>
            <person name="Andreopoulos W.B."/>
            <person name="Clum A."/>
            <person name="Lindquist E."/>
            <person name="Daum C."/>
            <person name="Ramamoorthy G.K."/>
            <person name="Gryganskyi A."/>
            <person name="Culley D."/>
            <person name="Magnuson J.K."/>
            <person name="James T.Y."/>
            <person name="O'Malley M.A."/>
            <person name="Stajich J.E."/>
            <person name="Spatafora J.W."/>
            <person name="Visel A."/>
            <person name="Grigoriev I.V."/>
        </authorList>
    </citation>
    <scope>NUCLEOTIDE SEQUENCE [LARGE SCALE GENOMIC DNA]</scope>
    <source>
        <strain evidence="10 11">JEL800</strain>
    </source>
</reference>
<evidence type="ECO:0000256" key="4">
    <source>
        <dbReference type="ARBA" id="ARBA00022741"/>
    </source>
</evidence>
<dbReference type="Gene3D" id="3.40.1110.10">
    <property type="entry name" value="Calcium-transporting ATPase, cytoplasmic domain N"/>
    <property type="match status" value="1"/>
</dbReference>
<dbReference type="SUPFAM" id="SSF81665">
    <property type="entry name" value="Calcium ATPase, transmembrane domain M"/>
    <property type="match status" value="1"/>
</dbReference>
<evidence type="ECO:0000313" key="11">
    <source>
        <dbReference type="Proteomes" id="UP000193642"/>
    </source>
</evidence>
<dbReference type="EMBL" id="MCGO01000040">
    <property type="protein sequence ID" value="ORY39274.1"/>
    <property type="molecule type" value="Genomic_DNA"/>
</dbReference>
<gene>
    <name evidence="10" type="ORF">BCR33DRAFT_720109</name>
</gene>
<dbReference type="Pfam" id="PF13246">
    <property type="entry name" value="Cation_ATPase"/>
    <property type="match status" value="1"/>
</dbReference>
<dbReference type="InterPro" id="IPR018303">
    <property type="entry name" value="ATPase_P-typ_P_site"/>
</dbReference>
<dbReference type="InterPro" id="IPR036412">
    <property type="entry name" value="HAD-like_sf"/>
</dbReference>
<evidence type="ECO:0000256" key="8">
    <source>
        <dbReference type="SAM" id="Phobius"/>
    </source>
</evidence>
<feature type="transmembrane region" description="Helical" evidence="8">
    <location>
        <begin position="155"/>
        <end position="175"/>
    </location>
</feature>
<evidence type="ECO:0000256" key="1">
    <source>
        <dbReference type="ARBA" id="ARBA00004651"/>
    </source>
</evidence>
<keyword evidence="5" id="KW-0067">ATP-binding</keyword>
<dbReference type="Pfam" id="PF00689">
    <property type="entry name" value="Cation_ATPase_C"/>
    <property type="match status" value="1"/>
</dbReference>
<feature type="transmembrane region" description="Helical" evidence="8">
    <location>
        <begin position="226"/>
        <end position="247"/>
    </location>
</feature>
<dbReference type="GO" id="GO:1990573">
    <property type="term" value="P:potassium ion import across plasma membrane"/>
    <property type="evidence" value="ECO:0007669"/>
    <property type="project" value="TreeGrafter"/>
</dbReference>
<dbReference type="Gene3D" id="2.70.150.10">
    <property type="entry name" value="Calcium-transporting ATPase, cytoplasmic transduction domain A"/>
    <property type="match status" value="1"/>
</dbReference>
<comment type="caution">
    <text evidence="10">The sequence shown here is derived from an EMBL/GenBank/DDBJ whole genome shotgun (WGS) entry which is preliminary data.</text>
</comment>
<dbReference type="GO" id="GO:1902600">
    <property type="term" value="P:proton transmembrane transport"/>
    <property type="evidence" value="ECO:0007669"/>
    <property type="project" value="TreeGrafter"/>
</dbReference>
<evidence type="ECO:0000256" key="2">
    <source>
        <dbReference type="ARBA" id="ARBA00022475"/>
    </source>
</evidence>
<dbReference type="GO" id="GO:0030007">
    <property type="term" value="P:intracellular potassium ion homeostasis"/>
    <property type="evidence" value="ECO:0007669"/>
    <property type="project" value="TreeGrafter"/>
</dbReference>
<dbReference type="GO" id="GO:0005886">
    <property type="term" value="C:plasma membrane"/>
    <property type="evidence" value="ECO:0007669"/>
    <property type="project" value="UniProtKB-SubCell"/>
</dbReference>
<keyword evidence="4" id="KW-0547">Nucleotide-binding</keyword>
<organism evidence="10 11">
    <name type="scientific">Rhizoclosmatium globosum</name>
    <dbReference type="NCBI Taxonomy" id="329046"/>
    <lineage>
        <taxon>Eukaryota</taxon>
        <taxon>Fungi</taxon>
        <taxon>Fungi incertae sedis</taxon>
        <taxon>Chytridiomycota</taxon>
        <taxon>Chytridiomycota incertae sedis</taxon>
        <taxon>Chytridiomycetes</taxon>
        <taxon>Chytridiales</taxon>
        <taxon>Chytriomycetaceae</taxon>
        <taxon>Rhizoclosmatium</taxon>
    </lineage>
</organism>
<dbReference type="Proteomes" id="UP000193642">
    <property type="component" value="Unassembled WGS sequence"/>
</dbReference>
<feature type="transmembrane region" description="Helical" evidence="8">
    <location>
        <begin position="112"/>
        <end position="135"/>
    </location>
</feature>
<dbReference type="STRING" id="329046.A0A1Y2BX80"/>
<dbReference type="Gene3D" id="1.20.1110.10">
    <property type="entry name" value="Calcium-transporting ATPase, transmembrane domain"/>
    <property type="match status" value="2"/>
</dbReference>
<proteinExistence type="predicted"/>
<keyword evidence="6 8" id="KW-1133">Transmembrane helix</keyword>
<dbReference type="GO" id="GO:0005524">
    <property type="term" value="F:ATP binding"/>
    <property type="evidence" value="ECO:0007669"/>
    <property type="project" value="UniProtKB-KW"/>
</dbReference>
<dbReference type="OrthoDB" id="158672at2759"/>
<comment type="subcellular location">
    <subcellularLocation>
        <location evidence="1">Cell membrane</location>
        <topology evidence="1">Multi-pass membrane protein</topology>
    </subcellularLocation>
</comment>
<keyword evidence="7 8" id="KW-0472">Membrane</keyword>
<dbReference type="InterPro" id="IPR023214">
    <property type="entry name" value="HAD_sf"/>
</dbReference>
<dbReference type="InterPro" id="IPR004014">
    <property type="entry name" value="ATPase_P-typ_cation-transptr_N"/>
</dbReference>
<dbReference type="Pfam" id="PF00690">
    <property type="entry name" value="Cation_ATPase_N"/>
    <property type="match status" value="1"/>
</dbReference>